<feature type="transmembrane region" description="Helical" evidence="6">
    <location>
        <begin position="96"/>
        <end position="117"/>
    </location>
</feature>
<comment type="similarity">
    <text evidence="2">Belongs to the TMEM200 family.</text>
</comment>
<protein>
    <recommendedName>
        <fullName evidence="9">Transmembrane protein 200B</fullName>
    </recommendedName>
</protein>
<dbReference type="FunCoup" id="H2ZTG0">
    <property type="interactions" value="13"/>
</dbReference>
<keyword evidence="8" id="KW-1185">Reference proteome</keyword>
<dbReference type="HOGENOM" id="CLU_948489_0_0_1"/>
<dbReference type="Ensembl" id="ENSLACT00000000687.1">
    <property type="protein sequence ID" value="ENSLACP00000000681.1"/>
    <property type="gene ID" value="ENSLACG00000000608.1"/>
</dbReference>
<evidence type="ECO:0000256" key="3">
    <source>
        <dbReference type="ARBA" id="ARBA00022692"/>
    </source>
</evidence>
<dbReference type="eggNOG" id="KOG4823">
    <property type="taxonomic scope" value="Eukaryota"/>
</dbReference>
<evidence type="ECO:0000256" key="1">
    <source>
        <dbReference type="ARBA" id="ARBA00004141"/>
    </source>
</evidence>
<evidence type="ECO:0000256" key="5">
    <source>
        <dbReference type="ARBA" id="ARBA00023136"/>
    </source>
</evidence>
<dbReference type="GO" id="GO:0016020">
    <property type="term" value="C:membrane"/>
    <property type="evidence" value="ECO:0007669"/>
    <property type="project" value="UniProtKB-SubCell"/>
</dbReference>
<dbReference type="PANTHER" id="PTHR31815:SF3">
    <property type="entry name" value="TRANSMEMBRANE PROTEIN 200B"/>
    <property type="match status" value="1"/>
</dbReference>
<accession>H2ZTG0</accession>
<organism evidence="7 8">
    <name type="scientific">Latimeria chalumnae</name>
    <name type="common">Coelacanth</name>
    <dbReference type="NCBI Taxonomy" id="7897"/>
    <lineage>
        <taxon>Eukaryota</taxon>
        <taxon>Metazoa</taxon>
        <taxon>Chordata</taxon>
        <taxon>Craniata</taxon>
        <taxon>Vertebrata</taxon>
        <taxon>Euteleostomi</taxon>
        <taxon>Coelacanthiformes</taxon>
        <taxon>Coelacanthidae</taxon>
        <taxon>Latimeria</taxon>
    </lineage>
</organism>
<evidence type="ECO:0000313" key="8">
    <source>
        <dbReference type="Proteomes" id="UP000008672"/>
    </source>
</evidence>
<evidence type="ECO:0000256" key="4">
    <source>
        <dbReference type="ARBA" id="ARBA00022989"/>
    </source>
</evidence>
<keyword evidence="5 6" id="KW-0472">Membrane</keyword>
<reference evidence="7" key="3">
    <citation type="submission" date="2025-09" db="UniProtKB">
        <authorList>
            <consortium name="Ensembl"/>
        </authorList>
    </citation>
    <scope>IDENTIFICATION</scope>
</reference>
<dbReference type="InterPro" id="IPR018787">
    <property type="entry name" value="DUF2371_TMEM200"/>
</dbReference>
<name>H2ZTG0_LATCH</name>
<dbReference type="Proteomes" id="UP000008672">
    <property type="component" value="Unassembled WGS sequence"/>
</dbReference>
<feature type="transmembrane region" description="Helical" evidence="6">
    <location>
        <begin position="30"/>
        <end position="51"/>
    </location>
</feature>
<dbReference type="Pfam" id="PF10177">
    <property type="entry name" value="DUF2371"/>
    <property type="match status" value="1"/>
</dbReference>
<sequence>PQGRGLRDSHKQECSSEVKGQIRVHSPSGFFAGLGIFIVMVGMALAVVGYLPQRGRHGALGARARAANDSSAPHSEVGVRLLLPAQPVLSGHKMKLIGPVIMGVGLFIFICASTMLYENRDKETQVLIQKRLALLPTMSAEPPIQRSRRDRCYWRENLRVADPKTVGGCEACSCIDPLSSGHLGGGGKWTDSYTHNTLQTTVQLLRHKQPSPSVSLHTGRENKGFRSEVQLNAAGQSASIDLGRNGAILLEPSEERKNRSWPRLDRINIRKYMKLENREDSADQL</sequence>
<dbReference type="InParanoid" id="H2ZTG0"/>
<dbReference type="AlphaFoldDB" id="H2ZTG0"/>
<evidence type="ECO:0000313" key="7">
    <source>
        <dbReference type="Ensembl" id="ENSLACP00000000681.1"/>
    </source>
</evidence>
<evidence type="ECO:0000256" key="6">
    <source>
        <dbReference type="SAM" id="Phobius"/>
    </source>
</evidence>
<dbReference type="GeneTree" id="ENSGT00530000063698"/>
<dbReference type="OMA" id="GMEQGTR"/>
<dbReference type="PANTHER" id="PTHR31815">
    <property type="entry name" value="AGAP005329-PA"/>
    <property type="match status" value="1"/>
</dbReference>
<reference evidence="8" key="1">
    <citation type="submission" date="2011-08" db="EMBL/GenBank/DDBJ databases">
        <title>The draft genome of Latimeria chalumnae.</title>
        <authorList>
            <person name="Di Palma F."/>
            <person name="Alfoldi J."/>
            <person name="Johnson J."/>
            <person name="Berlin A."/>
            <person name="Gnerre S."/>
            <person name="Jaffe D."/>
            <person name="MacCallum I."/>
            <person name="Young S."/>
            <person name="Walker B.J."/>
            <person name="Lander E."/>
            <person name="Lindblad-Toh K."/>
        </authorList>
    </citation>
    <scope>NUCLEOTIDE SEQUENCE [LARGE SCALE GENOMIC DNA]</scope>
    <source>
        <strain evidence="8">Wild caught</strain>
    </source>
</reference>
<evidence type="ECO:0000256" key="2">
    <source>
        <dbReference type="ARBA" id="ARBA00005308"/>
    </source>
</evidence>
<dbReference type="EMBL" id="AFYH01270553">
    <property type="status" value="NOT_ANNOTATED_CDS"/>
    <property type="molecule type" value="Genomic_DNA"/>
</dbReference>
<comment type="subcellular location">
    <subcellularLocation>
        <location evidence="1">Membrane</location>
        <topology evidence="1">Multi-pass membrane protein</topology>
    </subcellularLocation>
</comment>
<proteinExistence type="inferred from homology"/>
<keyword evidence="3 6" id="KW-0812">Transmembrane</keyword>
<gene>
    <name evidence="7" type="primary">LOC102348487</name>
</gene>
<keyword evidence="4 6" id="KW-1133">Transmembrane helix</keyword>
<reference evidence="7" key="2">
    <citation type="submission" date="2025-08" db="UniProtKB">
        <authorList>
            <consortium name="Ensembl"/>
        </authorList>
    </citation>
    <scope>IDENTIFICATION</scope>
</reference>
<evidence type="ECO:0008006" key="9">
    <source>
        <dbReference type="Google" id="ProtNLM"/>
    </source>
</evidence>